<comment type="caution">
    <text evidence="9">The sequence shown here is derived from an EMBL/GenBank/DDBJ whole genome shotgun (WGS) entry which is preliminary data.</text>
</comment>
<keyword evidence="10" id="KW-1185">Reference proteome</keyword>
<dbReference type="EMBL" id="JAUSSU010000001">
    <property type="protein sequence ID" value="MDQ0110858.1"/>
    <property type="molecule type" value="Genomic_DNA"/>
</dbReference>
<dbReference type="Pfam" id="PF00202">
    <property type="entry name" value="Aminotran_3"/>
    <property type="match status" value="1"/>
</dbReference>
<evidence type="ECO:0000256" key="4">
    <source>
        <dbReference type="ARBA" id="ARBA00008981"/>
    </source>
</evidence>
<sequence length="442" mass="47523">MAERGGVTRMSNQSRIANNSRSVEAFARAKKVIPGGVNSPVRAFKSVDLNPVYMERGEGSRVYDIDGNSYIDYVGSWGPLIMGHAHPEVIEAIKRTAEKGTSFGAPTELETLMAELVVERVPSVDIVRMVNSGTEATMSALRLARGYTKRSKILKFEGSYHGHADSLLIKAGSGVATLGLPDSPGVPEHVASHTITVPYNDLESVKLAFEKFGEEIACIIVEPIAGNMGVVPPLPGFLQGLREVTEKYGTVLIFDEVMTGFRVGYNCAQGLYGVTPDLTCFGKVIGGGLPVGAYGGKRELMEQIAPSGPIYQAGTLSGNPLAMAAGYTTLKLLTPEVYEGLERQAVRLQLGFEANARKHGVANTINRVGSMVCPFFTETFVINFETAKTSNIARFKAYFASMLDLGINIAPSQFEGMFVSAVHTDEDIDATIAVHDIAFGRL</sequence>
<keyword evidence="6 8" id="KW-0413">Isomerase</keyword>
<dbReference type="Proteomes" id="UP001229346">
    <property type="component" value="Unassembled WGS sequence"/>
</dbReference>
<dbReference type="GO" id="GO:0042286">
    <property type="term" value="F:glutamate-1-semialdehyde 2,1-aminomutase activity"/>
    <property type="evidence" value="ECO:0007669"/>
    <property type="project" value="UniProtKB-EC"/>
</dbReference>
<comment type="pathway">
    <text evidence="3">Porphyrin-containing compound metabolism; protoporphyrin-IX biosynthesis; 5-aminolevulinate from L-glutamyl-tRNA(Glu): step 2/2.</text>
</comment>
<evidence type="ECO:0000256" key="6">
    <source>
        <dbReference type="ARBA" id="ARBA00023235"/>
    </source>
</evidence>
<comment type="subunit">
    <text evidence="8">Homodimer.</text>
</comment>
<dbReference type="SUPFAM" id="SSF53383">
    <property type="entry name" value="PLP-dependent transferases"/>
    <property type="match status" value="1"/>
</dbReference>
<protein>
    <recommendedName>
        <fullName evidence="8">Glutamate-1-semialdehyde 2,1-aminomutase</fullName>
        <shortName evidence="8">GSA</shortName>
        <ecNumber evidence="8">5.4.3.8</ecNumber>
    </recommendedName>
    <alternativeName>
        <fullName evidence="8">Glutamate-1-semialdehyde aminotransferase</fullName>
        <shortName evidence="8">GSA-AT</shortName>
    </alternativeName>
</protein>
<dbReference type="InterPro" id="IPR005814">
    <property type="entry name" value="Aminotrans_3"/>
</dbReference>
<dbReference type="NCBIfam" id="TIGR00713">
    <property type="entry name" value="hemL"/>
    <property type="match status" value="1"/>
</dbReference>
<evidence type="ECO:0000256" key="5">
    <source>
        <dbReference type="ARBA" id="ARBA00022898"/>
    </source>
</evidence>
<dbReference type="InterPro" id="IPR015424">
    <property type="entry name" value="PyrdxlP-dep_Trfase"/>
</dbReference>
<dbReference type="HAMAP" id="MF_00375">
    <property type="entry name" value="HemL_aminotrans_3"/>
    <property type="match status" value="1"/>
</dbReference>
<dbReference type="EC" id="5.4.3.8" evidence="8"/>
<evidence type="ECO:0000313" key="9">
    <source>
        <dbReference type="EMBL" id="MDQ0110858.1"/>
    </source>
</evidence>
<evidence type="ECO:0000256" key="8">
    <source>
        <dbReference type="HAMAP-Rule" id="MF_00375"/>
    </source>
</evidence>
<dbReference type="InterPro" id="IPR015422">
    <property type="entry name" value="PyrdxlP-dep_Trfase_small"/>
</dbReference>
<comment type="catalytic activity">
    <reaction evidence="1 8">
        <text>(S)-4-amino-5-oxopentanoate = 5-aminolevulinate</text>
        <dbReference type="Rhea" id="RHEA:14265"/>
        <dbReference type="ChEBI" id="CHEBI:57501"/>
        <dbReference type="ChEBI" id="CHEBI:356416"/>
        <dbReference type="EC" id="5.4.3.8"/>
    </reaction>
</comment>
<evidence type="ECO:0000256" key="3">
    <source>
        <dbReference type="ARBA" id="ARBA00004819"/>
    </source>
</evidence>
<dbReference type="NCBIfam" id="NF000818">
    <property type="entry name" value="PRK00062.1"/>
    <property type="match status" value="1"/>
</dbReference>
<dbReference type="PANTHER" id="PTHR43713">
    <property type="entry name" value="GLUTAMATE-1-SEMIALDEHYDE 2,1-AMINOMUTASE"/>
    <property type="match status" value="1"/>
</dbReference>
<proteinExistence type="inferred from homology"/>
<keyword evidence="8" id="KW-0963">Cytoplasm</keyword>
<comment type="similarity">
    <text evidence="4 8">Belongs to the class-III pyridoxal-phosphate-dependent aminotransferase family. HemL subfamily.</text>
</comment>
<feature type="modified residue" description="N6-(pyridoxal phosphate)lysine" evidence="8">
    <location>
        <position position="283"/>
    </location>
</feature>
<reference evidence="9 10" key="1">
    <citation type="submission" date="2023-07" db="EMBL/GenBank/DDBJ databases">
        <title>Sorghum-associated microbial communities from plants grown in Nebraska, USA.</title>
        <authorList>
            <person name="Schachtman D."/>
        </authorList>
    </citation>
    <scope>NUCLEOTIDE SEQUENCE [LARGE SCALE GENOMIC DNA]</scope>
    <source>
        <strain evidence="9 10">CC482</strain>
    </source>
</reference>
<organism evidence="9 10">
    <name type="scientific">Paenibacillus harenae</name>
    <dbReference type="NCBI Taxonomy" id="306543"/>
    <lineage>
        <taxon>Bacteria</taxon>
        <taxon>Bacillati</taxon>
        <taxon>Bacillota</taxon>
        <taxon>Bacilli</taxon>
        <taxon>Bacillales</taxon>
        <taxon>Paenibacillaceae</taxon>
        <taxon>Paenibacillus</taxon>
    </lineage>
</organism>
<dbReference type="Gene3D" id="3.40.640.10">
    <property type="entry name" value="Type I PLP-dependent aspartate aminotransferase-like (Major domain)"/>
    <property type="match status" value="1"/>
</dbReference>
<evidence type="ECO:0000256" key="2">
    <source>
        <dbReference type="ARBA" id="ARBA00001933"/>
    </source>
</evidence>
<dbReference type="InterPro" id="IPR015421">
    <property type="entry name" value="PyrdxlP-dep_Trfase_major"/>
</dbReference>
<comment type="cofactor">
    <cofactor evidence="2 8">
        <name>pyridoxal 5'-phosphate</name>
        <dbReference type="ChEBI" id="CHEBI:597326"/>
    </cofactor>
</comment>
<evidence type="ECO:0000256" key="1">
    <source>
        <dbReference type="ARBA" id="ARBA00001579"/>
    </source>
</evidence>
<dbReference type="PROSITE" id="PS00600">
    <property type="entry name" value="AA_TRANSFER_CLASS_3"/>
    <property type="match status" value="1"/>
</dbReference>
<comment type="subcellular location">
    <subcellularLocation>
        <location evidence="8">Cytoplasm</location>
    </subcellularLocation>
</comment>
<keyword evidence="7 8" id="KW-0627">Porphyrin biosynthesis</keyword>
<dbReference type="InterPro" id="IPR049704">
    <property type="entry name" value="Aminotrans_3_PPA_site"/>
</dbReference>
<gene>
    <name evidence="8" type="primary">hemL</name>
    <name evidence="9" type="ORF">J2T15_000274</name>
</gene>
<evidence type="ECO:0000313" key="10">
    <source>
        <dbReference type="Proteomes" id="UP001229346"/>
    </source>
</evidence>
<dbReference type="PANTHER" id="PTHR43713:SF3">
    <property type="entry name" value="GLUTAMATE-1-SEMIALDEHYDE 2,1-AMINOMUTASE 1, CHLOROPLASTIC-RELATED"/>
    <property type="match status" value="1"/>
</dbReference>
<dbReference type="InterPro" id="IPR004639">
    <property type="entry name" value="4pyrrol_synth_GluAld_NH2Trfase"/>
</dbReference>
<keyword evidence="5 8" id="KW-0663">Pyridoxal phosphate</keyword>
<dbReference type="Gene3D" id="3.90.1150.10">
    <property type="entry name" value="Aspartate Aminotransferase, domain 1"/>
    <property type="match status" value="1"/>
</dbReference>
<evidence type="ECO:0000256" key="7">
    <source>
        <dbReference type="ARBA" id="ARBA00023244"/>
    </source>
</evidence>
<name>A0ABT9TVW9_PAEHA</name>
<dbReference type="CDD" id="cd00610">
    <property type="entry name" value="OAT_like"/>
    <property type="match status" value="1"/>
</dbReference>
<accession>A0ABT9TVW9</accession>